<evidence type="ECO:0000259" key="4">
    <source>
        <dbReference type="Pfam" id="PF13407"/>
    </source>
</evidence>
<proteinExistence type="inferred from homology"/>
<dbReference type="InterPro" id="IPR025997">
    <property type="entry name" value="SBP_2_dom"/>
</dbReference>
<dbReference type="EMBL" id="CP140151">
    <property type="protein sequence ID" value="WQH10285.1"/>
    <property type="molecule type" value="Genomic_DNA"/>
</dbReference>
<protein>
    <submittedName>
        <fullName evidence="5">Substrate-binding domain-containing protein</fullName>
    </submittedName>
</protein>
<dbReference type="Gene3D" id="3.40.50.2300">
    <property type="match status" value="2"/>
</dbReference>
<feature type="domain" description="Periplasmic binding protein" evidence="4">
    <location>
        <begin position="41"/>
        <end position="299"/>
    </location>
</feature>
<feature type="signal peptide" evidence="3">
    <location>
        <begin position="1"/>
        <end position="31"/>
    </location>
</feature>
<evidence type="ECO:0000313" key="5">
    <source>
        <dbReference type="EMBL" id="WQH10285.1"/>
    </source>
</evidence>
<sequence>MPNAILRNVLHALPFVLGTASIAATTTTANADNAQSEYRFVVVPKVVHPWFDQLNEGAQEAAREIHRLTGAEVTVQYTAPQSASVAEQNQILERAIATRPDAIITDLLDPTGNRTVVREALDQEIPVSVIDDKGIEDMHLPVVGSDYCTQAKVAAERLVELLDQKGNVAIMMGVPTASNHAQRAKCSQAVFDSYPDIEVVATGVDNDSISTAQNQAAAIMQSHPDLDGWVPSNAAGPIGIGQAVKEAGKVGQVKIVGIDDLNQTLDLIQEGVIDSTSALRPRMMGYWFIISAWQRANGAEVPEYIDTGHVFIDQNNVEEYL</sequence>
<dbReference type="SUPFAM" id="SSF53822">
    <property type="entry name" value="Periplasmic binding protein-like I"/>
    <property type="match status" value="1"/>
</dbReference>
<keyword evidence="6" id="KW-1185">Reference proteome</keyword>
<accession>A0ABZ0YDX5</accession>
<feature type="chain" id="PRO_5046842226" evidence="3">
    <location>
        <begin position="32"/>
        <end position="321"/>
    </location>
</feature>
<gene>
    <name evidence="5" type="ORF">SR908_06350</name>
</gene>
<comment type="similarity">
    <text evidence="2">Belongs to the bacterial solute-binding protein 2 family.</text>
</comment>
<dbReference type="Pfam" id="PF13407">
    <property type="entry name" value="Peripla_BP_4"/>
    <property type="match status" value="1"/>
</dbReference>
<dbReference type="PANTHER" id="PTHR30036:SF7">
    <property type="entry name" value="ABC TRANSPORTER PERIPLASMIC-BINDING PROTEIN YPHF"/>
    <property type="match status" value="1"/>
</dbReference>
<dbReference type="Proteomes" id="UP001321908">
    <property type="component" value="Chromosome"/>
</dbReference>
<reference evidence="5 6" key="1">
    <citation type="submission" date="2023-11" db="EMBL/GenBank/DDBJ databases">
        <title>MicrobeMod: A computational toolkit for identifying prokaryotic methylation and restriction-modification with nanopore sequencing.</title>
        <authorList>
            <person name="Crits-Christoph A."/>
            <person name="Kang S.C."/>
            <person name="Lee H."/>
            <person name="Ostrov N."/>
        </authorList>
    </citation>
    <scope>NUCLEOTIDE SEQUENCE [LARGE SCALE GENOMIC DNA]</scope>
    <source>
        <strain evidence="5 6">ATCC 43984</strain>
    </source>
</reference>
<organism evidence="5 6">
    <name type="scientific">Chromohalobacter canadensis</name>
    <dbReference type="NCBI Taxonomy" id="141389"/>
    <lineage>
        <taxon>Bacteria</taxon>
        <taxon>Pseudomonadati</taxon>
        <taxon>Pseudomonadota</taxon>
        <taxon>Gammaproteobacteria</taxon>
        <taxon>Oceanospirillales</taxon>
        <taxon>Halomonadaceae</taxon>
        <taxon>Chromohalobacter</taxon>
    </lineage>
</organism>
<name>A0ABZ0YDX5_9GAMM</name>
<dbReference type="RefSeq" id="WP_246925535.1">
    <property type="nucleotide sequence ID" value="NZ_CP140151.1"/>
</dbReference>
<dbReference type="InterPro" id="IPR050555">
    <property type="entry name" value="Bact_Solute-Bind_Prot2"/>
</dbReference>
<dbReference type="PANTHER" id="PTHR30036">
    <property type="entry name" value="D-XYLOSE-BINDING PERIPLASMIC PROTEIN"/>
    <property type="match status" value="1"/>
</dbReference>
<dbReference type="InterPro" id="IPR028082">
    <property type="entry name" value="Peripla_BP_I"/>
</dbReference>
<evidence type="ECO:0000313" key="6">
    <source>
        <dbReference type="Proteomes" id="UP001321908"/>
    </source>
</evidence>
<evidence type="ECO:0000256" key="2">
    <source>
        <dbReference type="ARBA" id="ARBA00007639"/>
    </source>
</evidence>
<comment type="subcellular location">
    <subcellularLocation>
        <location evidence="1">Periplasm</location>
    </subcellularLocation>
</comment>
<evidence type="ECO:0000256" key="3">
    <source>
        <dbReference type="SAM" id="SignalP"/>
    </source>
</evidence>
<keyword evidence="3" id="KW-0732">Signal</keyword>
<evidence type="ECO:0000256" key="1">
    <source>
        <dbReference type="ARBA" id="ARBA00004418"/>
    </source>
</evidence>